<dbReference type="SUPFAM" id="SSF55874">
    <property type="entry name" value="ATPase domain of HSP90 chaperone/DNA topoisomerase II/histidine kinase"/>
    <property type="match status" value="1"/>
</dbReference>
<keyword evidence="3 5" id="KW-0597">Phosphoprotein</keyword>
<feature type="transmembrane region" description="Helical" evidence="6">
    <location>
        <begin position="144"/>
        <end position="165"/>
    </location>
</feature>
<keyword evidence="10" id="KW-1185">Reference proteome</keyword>
<feature type="transmembrane region" description="Helical" evidence="6">
    <location>
        <begin position="79"/>
        <end position="101"/>
    </location>
</feature>
<keyword evidence="4" id="KW-0902">Two-component regulatory system</keyword>
<dbReference type="InterPro" id="IPR036097">
    <property type="entry name" value="HisK_dim/P_sf"/>
</dbReference>
<keyword evidence="9" id="KW-0067">ATP-binding</keyword>
<evidence type="ECO:0000256" key="4">
    <source>
        <dbReference type="ARBA" id="ARBA00023012"/>
    </source>
</evidence>
<dbReference type="Gene3D" id="3.40.50.2300">
    <property type="match status" value="1"/>
</dbReference>
<dbReference type="PROSITE" id="PS50109">
    <property type="entry name" value="HIS_KIN"/>
    <property type="match status" value="1"/>
</dbReference>
<dbReference type="PROSITE" id="PS50110">
    <property type="entry name" value="RESPONSE_REGULATORY"/>
    <property type="match status" value="1"/>
</dbReference>
<dbReference type="EC" id="2.7.13.3" evidence="2"/>
<dbReference type="CDD" id="cd00082">
    <property type="entry name" value="HisKA"/>
    <property type="match status" value="1"/>
</dbReference>
<evidence type="ECO:0000259" key="8">
    <source>
        <dbReference type="PROSITE" id="PS50110"/>
    </source>
</evidence>
<evidence type="ECO:0000259" key="7">
    <source>
        <dbReference type="PROSITE" id="PS50109"/>
    </source>
</evidence>
<dbReference type="PANTHER" id="PTHR45339">
    <property type="entry name" value="HYBRID SIGNAL TRANSDUCTION HISTIDINE KINASE J"/>
    <property type="match status" value="1"/>
</dbReference>
<keyword evidence="9" id="KW-0547">Nucleotide-binding</keyword>
<dbReference type="SUPFAM" id="SSF52172">
    <property type="entry name" value="CheY-like"/>
    <property type="match status" value="1"/>
</dbReference>
<evidence type="ECO:0000256" key="3">
    <source>
        <dbReference type="ARBA" id="ARBA00022553"/>
    </source>
</evidence>
<evidence type="ECO:0000256" key="1">
    <source>
        <dbReference type="ARBA" id="ARBA00000085"/>
    </source>
</evidence>
<dbReference type="InterPro" id="IPR004358">
    <property type="entry name" value="Sig_transdc_His_kin-like_C"/>
</dbReference>
<keyword evidence="6" id="KW-0472">Membrane</keyword>
<dbReference type="EMBL" id="JAPUBN010000017">
    <property type="protein sequence ID" value="MCZ2722208.1"/>
    <property type="molecule type" value="Genomic_DNA"/>
</dbReference>
<feature type="transmembrane region" description="Helical" evidence="6">
    <location>
        <begin position="48"/>
        <end position="67"/>
    </location>
</feature>
<dbReference type="Proteomes" id="UP001149719">
    <property type="component" value="Unassembled WGS sequence"/>
</dbReference>
<dbReference type="SMART" id="SM00387">
    <property type="entry name" value="HATPase_c"/>
    <property type="match status" value="1"/>
</dbReference>
<dbReference type="PANTHER" id="PTHR45339:SF1">
    <property type="entry name" value="HYBRID SIGNAL TRANSDUCTION HISTIDINE KINASE J"/>
    <property type="match status" value="1"/>
</dbReference>
<evidence type="ECO:0000313" key="9">
    <source>
        <dbReference type="EMBL" id="MCZ2722208.1"/>
    </source>
</evidence>
<dbReference type="CDD" id="cd16922">
    <property type="entry name" value="HATPase_EvgS-ArcB-TorS-like"/>
    <property type="match status" value="1"/>
</dbReference>
<dbReference type="Gene3D" id="3.30.565.10">
    <property type="entry name" value="Histidine kinase-like ATPase, C-terminal domain"/>
    <property type="match status" value="1"/>
</dbReference>
<dbReference type="InterPro" id="IPR036890">
    <property type="entry name" value="HATPase_C_sf"/>
</dbReference>
<dbReference type="GO" id="GO:0005524">
    <property type="term" value="F:ATP binding"/>
    <property type="evidence" value="ECO:0007669"/>
    <property type="project" value="UniProtKB-KW"/>
</dbReference>
<dbReference type="Gene3D" id="1.10.287.130">
    <property type="match status" value="1"/>
</dbReference>
<feature type="domain" description="Response regulatory" evidence="8">
    <location>
        <begin position="442"/>
        <end position="556"/>
    </location>
</feature>
<dbReference type="InterPro" id="IPR001789">
    <property type="entry name" value="Sig_transdc_resp-reg_receiver"/>
</dbReference>
<dbReference type="SUPFAM" id="SSF47384">
    <property type="entry name" value="Homodimeric domain of signal transducing histidine kinase"/>
    <property type="match status" value="1"/>
</dbReference>
<keyword evidence="6" id="KW-0812">Transmembrane</keyword>
<gene>
    <name evidence="9" type="ORF">O1D97_11305</name>
</gene>
<feature type="modified residue" description="4-aspartylphosphate" evidence="5">
    <location>
        <position position="491"/>
    </location>
</feature>
<dbReference type="InterPro" id="IPR005467">
    <property type="entry name" value="His_kinase_dom"/>
</dbReference>
<reference evidence="9" key="1">
    <citation type="submission" date="2022-12" db="EMBL/GenBank/DDBJ databases">
        <title>Marinomonas 15G1-11 sp. nov, isolated from marine algae.</title>
        <authorList>
            <person name="Butt M."/>
            <person name="Choi D.G."/>
            <person name="Kim J.M."/>
            <person name="Lee J.K."/>
            <person name="Baek J.H."/>
            <person name="Jeon C.O."/>
        </authorList>
    </citation>
    <scope>NUCLEOTIDE SEQUENCE</scope>
    <source>
        <strain evidence="9">15G1-11</strain>
    </source>
</reference>
<dbReference type="InterPro" id="IPR003661">
    <property type="entry name" value="HisK_dim/P_dom"/>
</dbReference>
<dbReference type="Pfam" id="PF02518">
    <property type="entry name" value="HATPase_c"/>
    <property type="match status" value="1"/>
</dbReference>
<keyword evidence="6" id="KW-1133">Transmembrane helix</keyword>
<dbReference type="CDD" id="cd17546">
    <property type="entry name" value="REC_hyHK_CKI1_RcsC-like"/>
    <property type="match status" value="1"/>
</dbReference>
<feature type="transmembrane region" description="Helical" evidence="6">
    <location>
        <begin position="107"/>
        <end position="132"/>
    </location>
</feature>
<name>A0ABT4JWM8_9GAMM</name>
<sequence length="562" mass="62127">MVSENLLSQALNPSKCIEEKFRIIGFKVIFILAVLIAAVVFISSPSNIFIAIIFPAAWFTLSSLALYKPSSSQLLARVWVIFTVPLVPFLVLSNGIIPATLVSLGAILPALLVGGLWRVVAALTLAFSTLLVPFSELSYDSAVWVRLCIANITITVVILIILNILEKTLIISLENTTALETALEGQRRASNAQSLFLATMSHEIRTPMNGMLGLLDAVLEDELPKKQRIHLEKVQRSSYLLQNILNGILDYSKLNAGKLIFEAVPVSVRQLISDTESIFQIPAKNKAISLTYYIDPQLADAHLGDPTRIAQILNNLLSNAIKFTHKGSVSLSLSVISTSNDSQQLTFCVRDTGIGVSDEEKTRIFSPFMQANQSTKRNFDGTGLGLQIVKSLVEQMQGAVWVESQEKVGSQFYVTLTLPLTSDLPVNIDQNSLRRNQRFMGKVLVVEDNEINRFVAQELLKTLVDDVSYAKDGQEAVELVKKETFDLIFMDLNMPNMDGFEATQLIRKENKVIPIVALTAAVLADEVEKALWSGMNGHLAKPIDRDKLFHVLARYLLTEGKN</sequence>
<evidence type="ECO:0000256" key="2">
    <source>
        <dbReference type="ARBA" id="ARBA00012438"/>
    </source>
</evidence>
<proteinExistence type="predicted"/>
<evidence type="ECO:0000313" key="10">
    <source>
        <dbReference type="Proteomes" id="UP001149719"/>
    </source>
</evidence>
<organism evidence="9 10">
    <name type="scientific">Marinomonas phaeophyticola</name>
    <dbReference type="NCBI Taxonomy" id="3004091"/>
    <lineage>
        <taxon>Bacteria</taxon>
        <taxon>Pseudomonadati</taxon>
        <taxon>Pseudomonadota</taxon>
        <taxon>Gammaproteobacteria</taxon>
        <taxon>Oceanospirillales</taxon>
        <taxon>Oceanospirillaceae</taxon>
        <taxon>Marinomonas</taxon>
    </lineage>
</organism>
<dbReference type="RefSeq" id="WP_269125660.1">
    <property type="nucleotide sequence ID" value="NZ_JAPUBN010000017.1"/>
</dbReference>
<comment type="caution">
    <text evidence="9">The sequence shown here is derived from an EMBL/GenBank/DDBJ whole genome shotgun (WGS) entry which is preliminary data.</text>
</comment>
<evidence type="ECO:0000256" key="5">
    <source>
        <dbReference type="PROSITE-ProRule" id="PRU00169"/>
    </source>
</evidence>
<dbReference type="SMART" id="SM00388">
    <property type="entry name" value="HisKA"/>
    <property type="match status" value="1"/>
</dbReference>
<dbReference type="Pfam" id="PF00072">
    <property type="entry name" value="Response_reg"/>
    <property type="match status" value="1"/>
</dbReference>
<accession>A0ABT4JWM8</accession>
<protein>
    <recommendedName>
        <fullName evidence="2">histidine kinase</fullName>
        <ecNumber evidence="2">2.7.13.3</ecNumber>
    </recommendedName>
</protein>
<dbReference type="InterPro" id="IPR003594">
    <property type="entry name" value="HATPase_dom"/>
</dbReference>
<feature type="domain" description="Histidine kinase" evidence="7">
    <location>
        <begin position="199"/>
        <end position="420"/>
    </location>
</feature>
<dbReference type="InterPro" id="IPR011006">
    <property type="entry name" value="CheY-like_superfamily"/>
</dbReference>
<dbReference type="Pfam" id="PF00512">
    <property type="entry name" value="HisKA"/>
    <property type="match status" value="1"/>
</dbReference>
<dbReference type="PRINTS" id="PR00344">
    <property type="entry name" value="BCTRLSENSOR"/>
</dbReference>
<feature type="transmembrane region" description="Helical" evidence="6">
    <location>
        <begin position="21"/>
        <end position="42"/>
    </location>
</feature>
<dbReference type="SMART" id="SM00448">
    <property type="entry name" value="REC"/>
    <property type="match status" value="1"/>
</dbReference>
<comment type="catalytic activity">
    <reaction evidence="1">
        <text>ATP + protein L-histidine = ADP + protein N-phospho-L-histidine.</text>
        <dbReference type="EC" id="2.7.13.3"/>
    </reaction>
</comment>
<evidence type="ECO:0000256" key="6">
    <source>
        <dbReference type="SAM" id="Phobius"/>
    </source>
</evidence>